<dbReference type="EMBL" id="CP045032">
    <property type="protein sequence ID" value="QFQ02676.1"/>
    <property type="molecule type" value="Genomic_DNA"/>
</dbReference>
<evidence type="ECO:0000256" key="1">
    <source>
        <dbReference type="ARBA" id="ARBA00004141"/>
    </source>
</evidence>
<comment type="subcellular location">
    <subcellularLocation>
        <location evidence="1">Membrane</location>
        <topology evidence="1">Multi-pass membrane protein</topology>
    </subcellularLocation>
</comment>
<accession>A0A5J6Z6Y6</accession>
<evidence type="ECO:0000256" key="2">
    <source>
        <dbReference type="ARBA" id="ARBA00022692"/>
    </source>
</evidence>
<dbReference type="InterPro" id="IPR051328">
    <property type="entry name" value="T7SS_ABC-Transporter"/>
</dbReference>
<evidence type="ECO:0000313" key="7">
    <source>
        <dbReference type="Proteomes" id="UP000326711"/>
    </source>
</evidence>
<dbReference type="Proteomes" id="UP000326711">
    <property type="component" value="Chromosome"/>
</dbReference>
<gene>
    <name evidence="6" type="ORF">CUROG_06600</name>
</gene>
<dbReference type="OrthoDB" id="63188at2"/>
<dbReference type="KEGG" id="cuo:CUROG_06600"/>
<keyword evidence="2 5" id="KW-0812">Transmembrane</keyword>
<evidence type="ECO:0000256" key="4">
    <source>
        <dbReference type="ARBA" id="ARBA00023136"/>
    </source>
</evidence>
<name>A0A5J6Z6Y6_9CORY</name>
<proteinExistence type="predicted"/>
<dbReference type="PANTHER" id="PTHR43077:SF11">
    <property type="entry name" value="TRANSPORT PERMEASE YVFS-RELATED"/>
    <property type="match status" value="1"/>
</dbReference>
<protein>
    <submittedName>
        <fullName evidence="6">Uncharacterized protein</fullName>
    </submittedName>
</protein>
<dbReference type="GO" id="GO:0016020">
    <property type="term" value="C:membrane"/>
    <property type="evidence" value="ECO:0007669"/>
    <property type="project" value="UniProtKB-SubCell"/>
</dbReference>
<feature type="transmembrane region" description="Helical" evidence="5">
    <location>
        <begin position="136"/>
        <end position="159"/>
    </location>
</feature>
<evidence type="ECO:0000256" key="3">
    <source>
        <dbReference type="ARBA" id="ARBA00022989"/>
    </source>
</evidence>
<reference evidence="7" key="1">
    <citation type="submission" date="2019-10" db="EMBL/GenBank/DDBJ databases">
        <title>Complete genome sequence of Corynebacterium urogenitalis DSM 108747, isolated from the genital tract of a cow.</title>
        <authorList>
            <person name="Ruckert C."/>
            <person name="Ballas P."/>
            <person name="Wagener K."/>
            <person name="Drillich M."/>
            <person name="Kaempfer P."/>
            <person name="Busse H.-J."/>
            <person name="Ehling-Schulz M."/>
        </authorList>
    </citation>
    <scope>NUCLEOTIDE SEQUENCE [LARGE SCALE GENOMIC DNA]</scope>
    <source>
        <strain evidence="7">LMM 1652</strain>
    </source>
</reference>
<feature type="transmembrane region" description="Helical" evidence="5">
    <location>
        <begin position="229"/>
        <end position="250"/>
    </location>
</feature>
<organism evidence="6 7">
    <name type="scientific">Corynebacterium urogenitale</name>
    <dbReference type="NCBI Taxonomy" id="2487892"/>
    <lineage>
        <taxon>Bacteria</taxon>
        <taxon>Bacillati</taxon>
        <taxon>Actinomycetota</taxon>
        <taxon>Actinomycetes</taxon>
        <taxon>Mycobacteriales</taxon>
        <taxon>Corynebacteriaceae</taxon>
        <taxon>Corynebacterium</taxon>
    </lineage>
</organism>
<sequence>MSTATRTLRFALYDLSRLRKDLATLFFSVALPVFFFLLFGAAQEYGDMPLGDGNVSAYVMIGMALYAGITGATAASGSSVVEDQTGWGRQLALTPLSTGQVLFTNLMNIAVRAVLPITAVYITGALTNAFMPAEEWILSFLLTIVAAVPFGFYGMAWALAFPSTNAVSVASTSVVLIAFAANLLMPLTESLLAISRFTPGYGAAALARWPLAEGAQTIQGDDFIIHDPLWLVLVNIGAWTAIFIAICVVLRNRDKERQ</sequence>
<keyword evidence="3 5" id="KW-1133">Transmembrane helix</keyword>
<feature type="transmembrane region" description="Helical" evidence="5">
    <location>
        <begin position="21"/>
        <end position="43"/>
    </location>
</feature>
<dbReference type="AlphaFoldDB" id="A0A5J6Z6Y6"/>
<dbReference type="PANTHER" id="PTHR43077">
    <property type="entry name" value="TRANSPORT PERMEASE YVFS-RELATED"/>
    <property type="match status" value="1"/>
</dbReference>
<keyword evidence="7" id="KW-1185">Reference proteome</keyword>
<feature type="transmembrane region" description="Helical" evidence="5">
    <location>
        <begin position="102"/>
        <end position="124"/>
    </location>
</feature>
<dbReference type="RefSeq" id="WP_151903015.1">
    <property type="nucleotide sequence ID" value="NZ_CP045032.1"/>
</dbReference>
<feature type="transmembrane region" description="Helical" evidence="5">
    <location>
        <begin position="55"/>
        <end position="81"/>
    </location>
</feature>
<feature type="transmembrane region" description="Helical" evidence="5">
    <location>
        <begin position="166"/>
        <end position="185"/>
    </location>
</feature>
<evidence type="ECO:0000313" key="6">
    <source>
        <dbReference type="EMBL" id="QFQ02676.1"/>
    </source>
</evidence>
<keyword evidence="4 5" id="KW-0472">Membrane</keyword>
<evidence type="ECO:0000256" key="5">
    <source>
        <dbReference type="SAM" id="Phobius"/>
    </source>
</evidence>